<dbReference type="SMART" id="SM00218">
    <property type="entry name" value="ZU5"/>
    <property type="match status" value="1"/>
</dbReference>
<dbReference type="Pfam" id="PF00090">
    <property type="entry name" value="TSP_1"/>
    <property type="match status" value="1"/>
</dbReference>
<comment type="function">
    <text evidence="12">Receptor for netrin required for axon guidance. Mediates axon repulsion of neuronal growth cones in the developing nervous system upon ligand binding.</text>
</comment>
<dbReference type="Gene3D" id="2.60.220.30">
    <property type="match status" value="1"/>
</dbReference>
<keyword evidence="11 12" id="KW-0393">Immunoglobulin domain</keyword>
<dbReference type="InterPro" id="IPR013783">
    <property type="entry name" value="Ig-like_fold"/>
</dbReference>
<keyword evidence="9 12" id="KW-0675">Receptor</keyword>
<feature type="transmembrane region" description="Helical" evidence="12">
    <location>
        <begin position="326"/>
        <end position="349"/>
    </location>
</feature>
<evidence type="ECO:0000256" key="13">
    <source>
        <dbReference type="SAM" id="MobiDB-lite"/>
    </source>
</evidence>
<dbReference type="GO" id="GO:0005042">
    <property type="term" value="F:netrin receptor activity"/>
    <property type="evidence" value="ECO:0007669"/>
    <property type="project" value="UniProtKB-UniRule"/>
</dbReference>
<evidence type="ECO:0000256" key="12">
    <source>
        <dbReference type="RuleBase" id="RU367033"/>
    </source>
</evidence>
<dbReference type="InterPro" id="IPR011029">
    <property type="entry name" value="DEATH-like_dom_sf"/>
</dbReference>
<dbReference type="GO" id="GO:0005886">
    <property type="term" value="C:plasma membrane"/>
    <property type="evidence" value="ECO:0007669"/>
    <property type="project" value="UniProtKB-SubCell"/>
</dbReference>
<keyword evidence="7 12" id="KW-0472">Membrane</keyword>
<dbReference type="PROSITE" id="PS50835">
    <property type="entry name" value="IG_LIKE"/>
    <property type="match status" value="1"/>
</dbReference>
<evidence type="ECO:0000256" key="5">
    <source>
        <dbReference type="ARBA" id="ARBA00022729"/>
    </source>
</evidence>
<organism evidence="17 18">
    <name type="scientific">Oncorhynchus tshawytscha</name>
    <name type="common">Chinook salmon</name>
    <name type="synonym">Salmo tshawytscha</name>
    <dbReference type="NCBI Taxonomy" id="74940"/>
    <lineage>
        <taxon>Eukaryota</taxon>
        <taxon>Metazoa</taxon>
        <taxon>Chordata</taxon>
        <taxon>Craniata</taxon>
        <taxon>Vertebrata</taxon>
        <taxon>Euteleostomi</taxon>
        <taxon>Actinopterygii</taxon>
        <taxon>Neopterygii</taxon>
        <taxon>Teleostei</taxon>
        <taxon>Protacanthopterygii</taxon>
        <taxon>Salmoniformes</taxon>
        <taxon>Salmonidae</taxon>
        <taxon>Salmoninae</taxon>
        <taxon>Oncorhynchus</taxon>
    </lineage>
</organism>
<dbReference type="FunFam" id="2.60.220.30:FF:000006">
    <property type="entry name" value="Unc-5 netrin receptor D"/>
    <property type="match status" value="1"/>
</dbReference>
<dbReference type="InterPro" id="IPR033772">
    <property type="entry name" value="UPA"/>
</dbReference>
<dbReference type="Gene3D" id="1.10.533.10">
    <property type="entry name" value="Death Domain, Fas"/>
    <property type="match status" value="1"/>
</dbReference>
<keyword evidence="4 12" id="KW-0812">Transmembrane</keyword>
<dbReference type="Pfam" id="PF07679">
    <property type="entry name" value="I-set"/>
    <property type="match status" value="1"/>
</dbReference>
<evidence type="ECO:0000256" key="2">
    <source>
        <dbReference type="ARBA" id="ARBA00009844"/>
    </source>
</evidence>
<dbReference type="GO" id="GO:0007411">
    <property type="term" value="P:axon guidance"/>
    <property type="evidence" value="ECO:0007669"/>
    <property type="project" value="TreeGrafter"/>
</dbReference>
<reference evidence="17" key="3">
    <citation type="submission" date="2025-09" db="UniProtKB">
        <authorList>
            <consortium name="Ensembl"/>
        </authorList>
    </citation>
    <scope>IDENTIFICATION</scope>
</reference>
<dbReference type="Pfam" id="PF25609">
    <property type="entry name" value="Unc5_NetrinR_N"/>
    <property type="match status" value="1"/>
</dbReference>
<dbReference type="FunFam" id="2.60.40.10:FF:000037">
    <property type="entry name" value="Unc-5 netrin receptor C"/>
    <property type="match status" value="1"/>
</dbReference>
<dbReference type="PANTHER" id="PTHR12582:SF5">
    <property type="entry name" value="NETRIN RECEPTOR UNC5D"/>
    <property type="match status" value="1"/>
</dbReference>
<evidence type="ECO:0000256" key="10">
    <source>
        <dbReference type="ARBA" id="ARBA00023180"/>
    </source>
</evidence>
<dbReference type="InterPro" id="IPR013098">
    <property type="entry name" value="Ig_I-set"/>
</dbReference>
<sequence length="892" mass="98802">ISARFCFENQSWSPRRTLHWLLFEDLGATGDILPDSLPSVPGTLPHFMKEPEDAYIIKSNPIKLLCRAVPALQIFFKCNGEWVHQNEHVSREYMDQNTGLKVREVLINVSRQQVEDFHGPEDYWCLCVAWSHLGTSKSRKATVHIAYLRKNFEQDPQGKEVPIKGMIVLHCRPPEGVPAAEVEWLKNEELVSSLTDDNIDTRADHNLIINEARLSDSGNYTCLASNIVAKRRSSTATVVVFVNGGWSLWTEWSPCNIPCGRGVQKRSRTCTNPAPLNGGAFCQGMSVQGWCLITSSLSPFHILSVFADGKLLHDVKPQSMDGSNDVALYSGLGAGIIAVTVLVVAVMLYRKNQSDYGVDVIDSSALTGGNPLLLNSSLQPDLTVGGTYSSPICFQDSIDNKELFDPLPDIKVKVQSSFMVSLGVADRAEYHAAKGHPPETFPRGLNRDYSNSTMERRSTKKGLLTPNSPHLNPTKDQLGTAGVFGHLGGRLVVPNTGVSLLVPHGAIAEDPTSEMFMVINQGESSVQTEEGFEILLGPEVTYGPPGIDLSRPVAMTIAHCAEVDADNWNVQLKRKTQDNKWEEVMSVEDESTSCYCLMDSSSCHLLLDQPGSYALVGEPLTQAAVKRLKLAVFGSMGPNPMDYSLRVYCVDDTPHAFQGVVATETCRGGQLLEEPKILPFRGNTFSLQVSIQDVPQFLWNIKPFTTCQEFSFSQVWCSNQQPLHCAFSLERYSPTTTQFSCKISVKQVKGHEQILQVYTSVAESKKESVLFFMQTDCTVTSQTGPKAFKIPLSIHQRICATFDTANTKGKDWQILAQKLHLDRNLLYFAKQQSPSAVILSLWEARHQDTGDLDSLASALEEIGKIQSKSINSTEFNKKHFIVMFRYFCSVSA</sequence>
<evidence type="ECO:0000256" key="11">
    <source>
        <dbReference type="ARBA" id="ARBA00023319"/>
    </source>
</evidence>
<name>A0A8C8MFY4_ONCTS</name>
<comment type="subcellular location">
    <subcellularLocation>
        <location evidence="12">Cell membrane</location>
        <topology evidence="12">Single-pass type I membrane protein</topology>
    </subcellularLocation>
    <subcellularLocation>
        <location evidence="1">Membrane</location>
        <topology evidence="1">Single-pass type I membrane protein</topology>
    </subcellularLocation>
</comment>
<dbReference type="SMART" id="SM00005">
    <property type="entry name" value="DEATH"/>
    <property type="match status" value="1"/>
</dbReference>
<evidence type="ECO:0000256" key="1">
    <source>
        <dbReference type="ARBA" id="ARBA00004479"/>
    </source>
</evidence>
<keyword evidence="3 12" id="KW-0217">Developmental protein</keyword>
<dbReference type="SUPFAM" id="SSF48726">
    <property type="entry name" value="Immunoglobulin"/>
    <property type="match status" value="2"/>
</dbReference>
<evidence type="ECO:0000256" key="4">
    <source>
        <dbReference type="ARBA" id="ARBA00022692"/>
    </source>
</evidence>
<dbReference type="FunFam" id="1.10.533.10:FF:000001">
    <property type="entry name" value="Unc-5 netrin receptor B"/>
    <property type="match status" value="1"/>
</dbReference>
<keyword evidence="6 12" id="KW-1133">Transmembrane helix</keyword>
<dbReference type="InterPro" id="IPR036179">
    <property type="entry name" value="Ig-like_dom_sf"/>
</dbReference>
<dbReference type="Pfam" id="PF17217">
    <property type="entry name" value="UPA"/>
    <property type="match status" value="1"/>
</dbReference>
<dbReference type="GeneTree" id="ENSGT00950000182815"/>
<evidence type="ECO:0000256" key="9">
    <source>
        <dbReference type="ARBA" id="ARBA00023170"/>
    </source>
</evidence>
<dbReference type="InterPro" id="IPR036383">
    <property type="entry name" value="TSP1_rpt_sf"/>
</dbReference>
<evidence type="ECO:0000256" key="7">
    <source>
        <dbReference type="ARBA" id="ARBA00023136"/>
    </source>
</evidence>
<evidence type="ECO:0000256" key="6">
    <source>
        <dbReference type="ARBA" id="ARBA00022989"/>
    </source>
</evidence>
<dbReference type="SUPFAM" id="SSF47986">
    <property type="entry name" value="DEATH domain"/>
    <property type="match status" value="1"/>
</dbReference>
<dbReference type="InterPro" id="IPR003599">
    <property type="entry name" value="Ig_sub"/>
</dbReference>
<feature type="domain" description="Ig-like" evidence="15">
    <location>
        <begin position="157"/>
        <end position="239"/>
    </location>
</feature>
<dbReference type="InterPro" id="IPR000488">
    <property type="entry name" value="Death_dom"/>
</dbReference>
<proteinExistence type="inferred from homology"/>
<keyword evidence="8" id="KW-1015">Disulfide bond</keyword>
<comment type="similarity">
    <text evidence="2 12">Belongs to the unc-5 family.</text>
</comment>
<evidence type="ECO:0000259" key="14">
    <source>
        <dbReference type="PROSITE" id="PS50017"/>
    </source>
</evidence>
<feature type="region of interest" description="Disordered" evidence="13">
    <location>
        <begin position="433"/>
        <end position="477"/>
    </location>
</feature>
<dbReference type="Ensembl" id="ENSOTST00005169789.1">
    <property type="protein sequence ID" value="ENSOTSP00005156965.1"/>
    <property type="gene ID" value="ENSOTSG00005072890.1"/>
</dbReference>
<dbReference type="SMART" id="SM00209">
    <property type="entry name" value="TSP1"/>
    <property type="match status" value="1"/>
</dbReference>
<dbReference type="Pfam" id="PF00531">
    <property type="entry name" value="Death"/>
    <property type="match status" value="1"/>
</dbReference>
<dbReference type="Gene3D" id="2.20.100.10">
    <property type="entry name" value="Thrombospondin type-1 (TSP1) repeat"/>
    <property type="match status" value="1"/>
</dbReference>
<dbReference type="SMART" id="SM00408">
    <property type="entry name" value="IGc2"/>
    <property type="match status" value="1"/>
</dbReference>
<dbReference type="InterPro" id="IPR037936">
    <property type="entry name" value="UNC5A-D"/>
</dbReference>
<dbReference type="AlphaFoldDB" id="A0A8C8MFY4"/>
<dbReference type="FunFam" id="2.20.100.10:FF:000001">
    <property type="entry name" value="semaphorin-5A isoform X1"/>
    <property type="match status" value="1"/>
</dbReference>
<dbReference type="Pfam" id="PF00791">
    <property type="entry name" value="ZU5"/>
    <property type="match status" value="1"/>
</dbReference>
<dbReference type="SMART" id="SM00409">
    <property type="entry name" value="IG"/>
    <property type="match status" value="1"/>
</dbReference>
<dbReference type="PROSITE" id="PS51145">
    <property type="entry name" value="ZU5"/>
    <property type="match status" value="1"/>
</dbReference>
<evidence type="ECO:0000313" key="18">
    <source>
        <dbReference type="Proteomes" id="UP000694402"/>
    </source>
</evidence>
<evidence type="ECO:0000259" key="16">
    <source>
        <dbReference type="PROSITE" id="PS51145"/>
    </source>
</evidence>
<protein>
    <recommendedName>
        <fullName evidence="12">Netrin receptor UNC5</fullName>
    </recommendedName>
</protein>
<reference evidence="18" key="1">
    <citation type="journal article" date="2018" name="PLoS ONE">
        <title>Chinook salmon (Oncorhynchus tshawytscha) genome and transcriptome.</title>
        <authorList>
            <person name="Christensen K.A."/>
            <person name="Leong J.S."/>
            <person name="Sakhrani D."/>
            <person name="Biagi C.A."/>
            <person name="Minkley D.R."/>
            <person name="Withler R.E."/>
            <person name="Rondeau E.B."/>
            <person name="Koop B.F."/>
            <person name="Devlin R.H."/>
        </authorList>
    </citation>
    <scope>NUCLEOTIDE SEQUENCE [LARGE SCALE GENOMIC DNA]</scope>
</reference>
<dbReference type="PROSITE" id="PS50017">
    <property type="entry name" value="DEATH_DOMAIN"/>
    <property type="match status" value="1"/>
</dbReference>
<keyword evidence="10" id="KW-0325">Glycoprotein</keyword>
<evidence type="ECO:0000256" key="8">
    <source>
        <dbReference type="ARBA" id="ARBA00023157"/>
    </source>
</evidence>
<dbReference type="InterPro" id="IPR057755">
    <property type="entry name" value="UNC5A-D-like_N"/>
</dbReference>
<evidence type="ECO:0000259" key="15">
    <source>
        <dbReference type="PROSITE" id="PS50835"/>
    </source>
</evidence>
<dbReference type="InterPro" id="IPR007110">
    <property type="entry name" value="Ig-like_dom"/>
</dbReference>
<gene>
    <name evidence="17" type="primary">LOC112266092</name>
</gene>
<evidence type="ECO:0000313" key="17">
    <source>
        <dbReference type="Ensembl" id="ENSOTSP00005156965.1"/>
    </source>
</evidence>
<dbReference type="Gene3D" id="2.60.40.10">
    <property type="entry name" value="Immunoglobulins"/>
    <property type="match status" value="2"/>
</dbReference>
<keyword evidence="18" id="KW-1185">Reference proteome</keyword>
<dbReference type="InterPro" id="IPR000906">
    <property type="entry name" value="ZU5_dom"/>
</dbReference>
<evidence type="ECO:0000256" key="3">
    <source>
        <dbReference type="ARBA" id="ARBA00022473"/>
    </source>
</evidence>
<feature type="domain" description="ZU5" evidence="16">
    <location>
        <begin position="478"/>
        <end position="619"/>
    </location>
</feature>
<dbReference type="InterPro" id="IPR003598">
    <property type="entry name" value="Ig_sub2"/>
</dbReference>
<feature type="domain" description="Death" evidence="14">
    <location>
        <begin position="809"/>
        <end position="864"/>
    </location>
</feature>
<dbReference type="SUPFAM" id="SSF82895">
    <property type="entry name" value="TSP-1 type 1 repeat"/>
    <property type="match status" value="1"/>
</dbReference>
<dbReference type="FunFam" id="2.60.40.10:FF:000039">
    <property type="entry name" value="Unc-5 netrin receptor C"/>
    <property type="match status" value="1"/>
</dbReference>
<dbReference type="PANTHER" id="PTHR12582">
    <property type="entry name" value="NETRIN RECEPTOR UNC5"/>
    <property type="match status" value="1"/>
</dbReference>
<keyword evidence="5" id="KW-0732">Signal</keyword>
<dbReference type="Proteomes" id="UP000694402">
    <property type="component" value="Unassembled WGS sequence"/>
</dbReference>
<dbReference type="PROSITE" id="PS50092">
    <property type="entry name" value="TSP1"/>
    <property type="match status" value="1"/>
</dbReference>
<dbReference type="InterPro" id="IPR000884">
    <property type="entry name" value="TSP1_rpt"/>
</dbReference>
<accession>A0A8C8MFY4</accession>
<reference evidence="17" key="2">
    <citation type="submission" date="2025-08" db="UniProtKB">
        <authorList>
            <consortium name="Ensembl"/>
        </authorList>
    </citation>
    <scope>IDENTIFICATION</scope>
</reference>
<feature type="compositionally biased region" description="Polar residues" evidence="13">
    <location>
        <begin position="465"/>
        <end position="477"/>
    </location>
</feature>